<dbReference type="InParanoid" id="A0A0G4F1W7"/>
<reference evidence="2 3" key="1">
    <citation type="submission" date="2014-11" db="EMBL/GenBank/DDBJ databases">
        <authorList>
            <person name="Zhu J."/>
            <person name="Qi W."/>
            <person name="Song R."/>
        </authorList>
    </citation>
    <scope>NUCLEOTIDE SEQUENCE [LARGE SCALE GENOMIC DNA]</scope>
</reference>
<dbReference type="PANTHER" id="PTHR48125">
    <property type="entry name" value="LP07818P1"/>
    <property type="match status" value="1"/>
</dbReference>
<evidence type="ECO:0000313" key="2">
    <source>
        <dbReference type="EMBL" id="CEM05845.1"/>
    </source>
</evidence>
<feature type="region of interest" description="Disordered" evidence="1">
    <location>
        <begin position="1110"/>
        <end position="1151"/>
    </location>
</feature>
<organism evidence="2 3">
    <name type="scientific">Vitrella brassicaformis (strain CCMP3155)</name>
    <dbReference type="NCBI Taxonomy" id="1169540"/>
    <lineage>
        <taxon>Eukaryota</taxon>
        <taxon>Sar</taxon>
        <taxon>Alveolata</taxon>
        <taxon>Colpodellida</taxon>
        <taxon>Vitrellaceae</taxon>
        <taxon>Vitrella</taxon>
    </lineage>
</organism>
<proteinExistence type="predicted"/>
<feature type="region of interest" description="Disordered" evidence="1">
    <location>
        <begin position="288"/>
        <end position="322"/>
    </location>
</feature>
<feature type="region of interest" description="Disordered" evidence="1">
    <location>
        <begin position="582"/>
        <end position="602"/>
    </location>
</feature>
<feature type="compositionally biased region" description="Low complexity" evidence="1">
    <location>
        <begin position="1129"/>
        <end position="1142"/>
    </location>
</feature>
<feature type="compositionally biased region" description="Pro residues" evidence="1">
    <location>
        <begin position="1119"/>
        <end position="1128"/>
    </location>
</feature>
<name>A0A0G4F1W7_VITBC</name>
<keyword evidence="3" id="KW-1185">Reference proteome</keyword>
<accession>A0A0G4F1W7</accession>
<dbReference type="VEuPathDB" id="CryptoDB:Vbra_14354"/>
<feature type="region of interest" description="Disordered" evidence="1">
    <location>
        <begin position="911"/>
        <end position="941"/>
    </location>
</feature>
<dbReference type="EMBL" id="CDMY01000365">
    <property type="protein sequence ID" value="CEM05845.1"/>
    <property type="molecule type" value="Genomic_DNA"/>
</dbReference>
<evidence type="ECO:0000313" key="3">
    <source>
        <dbReference type="Proteomes" id="UP000041254"/>
    </source>
</evidence>
<gene>
    <name evidence="2" type="ORF">Vbra_14354</name>
</gene>
<sequence>MFPGPTHSNRQAPPRHPFPRVQPPAADGTRPSKRHMSGRSATPPNGLDEIDVASSSARDAITAGPTSTSVRAGAAPLPFPPSQSAGYYQAVTHSDGIVSIDSARVYIKKLLRARRAENRRTVWVAHGRHREISVRSPEAGRGGVVLRIARDPHVRVESELWEFMPLAWRFGEAARQQECYELSVQYLSPATLQQAVSAAFVFRDRLRVEELTVRDRLGLRAEGGLANAACTTEGVAAVPPSSRPLDLSQLDALGRMVVDRLKTMHEEEMDTDDEQQDTPDVAVDIDIDNDTALAPPPPPSAAAAAAAAAPASGNGDTANGLPRQEWEAGRRELSIHWAGDVGRFRVQTSGHSHTMPGLRSLSQQQVETVLTTLYEATQMRNALFEQLGWRGRDISNDNISSVLTEVLEDARSELDRCVADEGRFFGNTLMLLGVFDHVDGGRQAVKTWIGDGQEMAAIAKKALERLGEGDVLVKHPGLGAPADTTTRREQGGGSRSSPSPIPAADGDSPQSSRDEPHPDQQEAAGISWQAEGNYFRVVTSLNPQSTIRKKRHHLAVKCGTVRCLARALQSAVDCWNREAARALTSRRQDSSGAQKDEQQDARPKEYFTFIDKSSVLSTREQQHYAVQLLSALLNQLSAAGPLGGFITWDPAPRHFRDEITAQTFPPRDSTLESLLAALRVAMVAWLAKHKKRAEGAMAAVRARYRVAVDGQGMVQMAMSTIAEEAEQVRICVQAAMDTVEATNRHRADQCRRHLTRKGAQALSPAETLDFAREIMGDLQMYDSQLRIKYPDSWINTGEIDQDSQSVTAFMLLLPSDLTFTHESISHVFRAPFCFKVPLTATHASVMSAFEAAVDVRNCLMPLFTLQTASDALDEVRGCQHQGGQQCMAALKRRFNADGVARLHAMMRQREADMRRQAGGVGSKRSRTPHGPTEDGAARPSVSVDASDMSLDHSVAGYDLTTVAGSQAAITHIAHTLLDRLRAQDMHHHTHRQQQQQPGSHPVDQLWRGKYTFIEWEGGTPSRLWGHFRVWVAIHPSPQRRLFRVAYKTVQAVQRALNAAAAFRDTQLDELEGIGREAMVHSDPSAEVDGVTSAVMECVMAARLDTPPSAALNTAARPFSPRPHPPHLPLPSQTADGHAAAEPAAPPPAAAAAAAATTAAAGGGGGPTFGGGMHRQGPMGAALAGDANGMVDDGERGLLPNGQPNIHGLDAAAALSGMLPGGSAETNPNRELDDAGVSHVAQMMLSVANLTNKDKISARIQHPIEWRVDLRAFIVRYRTASGEDKVAYSSIAEKTFAGVCDALGRASKYLDDATKGT</sequence>
<feature type="compositionally biased region" description="Polar residues" evidence="1">
    <location>
        <begin position="1"/>
        <end position="11"/>
    </location>
</feature>
<feature type="region of interest" description="Disordered" evidence="1">
    <location>
        <begin position="473"/>
        <end position="522"/>
    </location>
</feature>
<dbReference type="Proteomes" id="UP000041254">
    <property type="component" value="Unassembled WGS sequence"/>
</dbReference>
<feature type="region of interest" description="Disordered" evidence="1">
    <location>
        <begin position="1"/>
        <end position="77"/>
    </location>
</feature>
<dbReference type="PANTHER" id="PTHR48125:SF10">
    <property type="entry name" value="OS12G0136300 PROTEIN"/>
    <property type="match status" value="1"/>
</dbReference>
<feature type="compositionally biased region" description="Low complexity" evidence="1">
    <location>
        <begin position="301"/>
        <end position="312"/>
    </location>
</feature>
<protein>
    <submittedName>
        <fullName evidence="2">Uncharacterized protein</fullName>
    </submittedName>
</protein>
<feature type="region of interest" description="Disordered" evidence="1">
    <location>
        <begin position="1165"/>
        <end position="1187"/>
    </location>
</feature>
<evidence type="ECO:0000256" key="1">
    <source>
        <dbReference type="SAM" id="MobiDB-lite"/>
    </source>
</evidence>
<feature type="region of interest" description="Disordered" evidence="1">
    <location>
        <begin position="984"/>
        <end position="1003"/>
    </location>
</feature>